<evidence type="ECO:0000259" key="3">
    <source>
        <dbReference type="SMART" id="SM00043"/>
    </source>
</evidence>
<dbReference type="Proteomes" id="UP000265515">
    <property type="component" value="Unassembled WGS sequence"/>
</dbReference>
<keyword evidence="5" id="KW-1185">Reference proteome</keyword>
<dbReference type="SMART" id="SM00043">
    <property type="entry name" value="CY"/>
    <property type="match status" value="1"/>
</dbReference>
<gene>
    <name evidence="4" type="ORF">CBR_g29808</name>
</gene>
<dbReference type="AlphaFoldDB" id="A0A388LBG5"/>
<proteinExistence type="predicted"/>
<dbReference type="CDD" id="cd00042">
    <property type="entry name" value="CY"/>
    <property type="match status" value="1"/>
</dbReference>
<feature type="region of interest" description="Disordered" evidence="2">
    <location>
        <begin position="373"/>
        <end position="402"/>
    </location>
</feature>
<sequence>MGWSRQPAEFTICSSKSRKLRKWRGVAVSFSSSFTSARFSFSPASSCRSTTRSLLEPRTSGSIARAIYTCSFVVILALFCTSRTYAWPSSRGDDADVPVGLIAEPASNSGRAVEGGLAFQGEVALAEEGEEPVPRGPTVSTYEDPLIASPAMEPTPIREPILTVDRHPLRIVGGLTPQNANDLSMQEIAQFAVNEHNKQRAENHQTEVTLIGILSAASQVVAGIMYHLTLEIGTENGHEKFLAKVVDQAWMNSRELVSFEKLPDVHGESHLRTTRADLGAHRGTRPRGRHSISTEDPAVKQAVEHAERGIRARSNSLEPPEVKEVVSAEAEVGDGTTIHLVLNVGISSSDHIVKASMHRTDDGHWRMKSMEIKKHSEHHHSEHHHSEHHHSEHHHREHHAGH</sequence>
<dbReference type="PANTHER" id="PTHR47364:SF2">
    <property type="entry name" value="CYSTEINE PROTEINASE INHIBITOR 5"/>
    <property type="match status" value="1"/>
</dbReference>
<dbReference type="EMBL" id="BFEA01000324">
    <property type="protein sequence ID" value="GBG79660.1"/>
    <property type="molecule type" value="Genomic_DNA"/>
</dbReference>
<evidence type="ECO:0000256" key="1">
    <source>
        <dbReference type="ARBA" id="ARBA00022704"/>
    </source>
</evidence>
<dbReference type="OrthoDB" id="1908104at2759"/>
<dbReference type="SUPFAM" id="SSF54403">
    <property type="entry name" value="Cystatin/monellin"/>
    <property type="match status" value="2"/>
</dbReference>
<keyword evidence="1" id="KW-0789">Thiol protease inhibitor</keyword>
<comment type="caution">
    <text evidence="4">The sequence shown here is derived from an EMBL/GenBank/DDBJ whole genome shotgun (WGS) entry which is preliminary data.</text>
</comment>
<dbReference type="Pfam" id="PF16845">
    <property type="entry name" value="SQAPI"/>
    <property type="match status" value="1"/>
</dbReference>
<evidence type="ECO:0000313" key="5">
    <source>
        <dbReference type="Proteomes" id="UP000265515"/>
    </source>
</evidence>
<dbReference type="PANTHER" id="PTHR47364">
    <property type="entry name" value="CYSTEINE PROTEINASE INHIBITOR 5"/>
    <property type="match status" value="1"/>
</dbReference>
<feature type="domain" description="Cystatin" evidence="3">
    <location>
        <begin position="170"/>
        <end position="262"/>
    </location>
</feature>
<evidence type="ECO:0000313" key="4">
    <source>
        <dbReference type="EMBL" id="GBG79660.1"/>
    </source>
</evidence>
<reference evidence="4 5" key="1">
    <citation type="journal article" date="2018" name="Cell">
        <title>The Chara Genome: Secondary Complexity and Implications for Plant Terrestrialization.</title>
        <authorList>
            <person name="Nishiyama T."/>
            <person name="Sakayama H."/>
            <person name="Vries J.D."/>
            <person name="Buschmann H."/>
            <person name="Saint-Marcoux D."/>
            <person name="Ullrich K.K."/>
            <person name="Haas F.B."/>
            <person name="Vanderstraeten L."/>
            <person name="Becker D."/>
            <person name="Lang D."/>
            <person name="Vosolsobe S."/>
            <person name="Rombauts S."/>
            <person name="Wilhelmsson P.K.I."/>
            <person name="Janitza P."/>
            <person name="Kern R."/>
            <person name="Heyl A."/>
            <person name="Rumpler F."/>
            <person name="Villalobos L.I.A.C."/>
            <person name="Clay J.M."/>
            <person name="Skokan R."/>
            <person name="Toyoda A."/>
            <person name="Suzuki Y."/>
            <person name="Kagoshima H."/>
            <person name="Schijlen E."/>
            <person name="Tajeshwar N."/>
            <person name="Catarino B."/>
            <person name="Hetherington A.J."/>
            <person name="Saltykova A."/>
            <person name="Bonnot C."/>
            <person name="Breuninger H."/>
            <person name="Symeonidi A."/>
            <person name="Radhakrishnan G.V."/>
            <person name="Van Nieuwerburgh F."/>
            <person name="Deforce D."/>
            <person name="Chang C."/>
            <person name="Karol K.G."/>
            <person name="Hedrich R."/>
            <person name="Ulvskov P."/>
            <person name="Glockner G."/>
            <person name="Delwiche C.F."/>
            <person name="Petrasek J."/>
            <person name="Van de Peer Y."/>
            <person name="Friml J."/>
            <person name="Beilby M."/>
            <person name="Dolan L."/>
            <person name="Kohara Y."/>
            <person name="Sugano S."/>
            <person name="Fujiyama A."/>
            <person name="Delaux P.-M."/>
            <person name="Quint M."/>
            <person name="TheiBen G."/>
            <person name="Hagemann M."/>
            <person name="Harholt J."/>
            <person name="Dunand C."/>
            <person name="Zachgo S."/>
            <person name="Langdale J."/>
            <person name="Maumus F."/>
            <person name="Straeten D.V.D."/>
            <person name="Gould S.B."/>
            <person name="Rensing S.A."/>
        </authorList>
    </citation>
    <scope>NUCLEOTIDE SEQUENCE [LARGE SCALE GENOMIC DNA]</scope>
    <source>
        <strain evidence="4 5">S276</strain>
    </source>
</reference>
<dbReference type="InterPro" id="IPR000010">
    <property type="entry name" value="Cystatin_dom"/>
</dbReference>
<evidence type="ECO:0000256" key="2">
    <source>
        <dbReference type="SAM" id="MobiDB-lite"/>
    </source>
</evidence>
<protein>
    <recommendedName>
        <fullName evidence="3">Cystatin domain-containing protein</fullName>
    </recommendedName>
</protein>
<keyword evidence="1" id="KW-0646">Protease inhibitor</keyword>
<organism evidence="4 5">
    <name type="scientific">Chara braunii</name>
    <name type="common">Braun's stonewort</name>
    <dbReference type="NCBI Taxonomy" id="69332"/>
    <lineage>
        <taxon>Eukaryota</taxon>
        <taxon>Viridiplantae</taxon>
        <taxon>Streptophyta</taxon>
        <taxon>Charophyceae</taxon>
        <taxon>Charales</taxon>
        <taxon>Characeae</taxon>
        <taxon>Chara</taxon>
    </lineage>
</organism>
<dbReference type="InterPro" id="IPR018073">
    <property type="entry name" value="Prot_inh_cystat_CS"/>
</dbReference>
<dbReference type="PROSITE" id="PS00287">
    <property type="entry name" value="CYSTATIN"/>
    <property type="match status" value="1"/>
</dbReference>
<dbReference type="GO" id="GO:0004869">
    <property type="term" value="F:cysteine-type endopeptidase inhibitor activity"/>
    <property type="evidence" value="ECO:0007669"/>
    <property type="project" value="UniProtKB-KW"/>
</dbReference>
<feature type="region of interest" description="Disordered" evidence="2">
    <location>
        <begin position="280"/>
        <end position="302"/>
    </location>
</feature>
<dbReference type="STRING" id="69332.A0A388LBG5"/>
<accession>A0A388LBG5</accession>
<dbReference type="Gene3D" id="3.10.450.10">
    <property type="match status" value="2"/>
</dbReference>
<name>A0A388LBG5_CHABU</name>
<dbReference type="InterPro" id="IPR046350">
    <property type="entry name" value="Cystatin_sf"/>
</dbReference>
<dbReference type="Gramene" id="GBG79660">
    <property type="protein sequence ID" value="GBG79660"/>
    <property type="gene ID" value="CBR_g29808"/>
</dbReference>
<feature type="compositionally biased region" description="Basic residues" evidence="2">
    <location>
        <begin position="375"/>
        <end position="402"/>
    </location>
</feature>